<proteinExistence type="predicted"/>
<gene>
    <name evidence="1" type="ORF">Rt10032_c05g2189</name>
</gene>
<dbReference type="EMBL" id="BJWK01000005">
    <property type="protein sequence ID" value="GEM08172.1"/>
    <property type="molecule type" value="Genomic_DNA"/>
</dbReference>
<evidence type="ECO:0000313" key="2">
    <source>
        <dbReference type="Proteomes" id="UP000321518"/>
    </source>
</evidence>
<name>A0A511KCZ1_RHOTO</name>
<organism evidence="1 2">
    <name type="scientific">Rhodotorula toruloides</name>
    <name type="common">Yeast</name>
    <name type="synonym">Rhodosporidium toruloides</name>
    <dbReference type="NCBI Taxonomy" id="5286"/>
    <lineage>
        <taxon>Eukaryota</taxon>
        <taxon>Fungi</taxon>
        <taxon>Dikarya</taxon>
        <taxon>Basidiomycota</taxon>
        <taxon>Pucciniomycotina</taxon>
        <taxon>Microbotryomycetes</taxon>
        <taxon>Sporidiobolales</taxon>
        <taxon>Sporidiobolaceae</taxon>
        <taxon>Rhodotorula</taxon>
    </lineage>
</organism>
<protein>
    <submittedName>
        <fullName evidence="1">Uncharacterized protein</fullName>
    </submittedName>
</protein>
<accession>A0A511KCZ1</accession>
<sequence length="165" mass="18129">MSRSSELLTNAAFTTKAFPLLQPVYVGIDAALSCLVVPPPLWQNVRGSAECEGQAPLPSAQVPLLELSALPEERVVDEVILGICAARDHYNKPEKGYMERLEAYIVQLTARAAPAMPFETVEAVSHSVQRLFQLFEVVVTQASEHRLQQVLSGLNLHGWSTFDEA</sequence>
<dbReference type="OrthoDB" id="2522454at2759"/>
<reference evidence="1 2" key="1">
    <citation type="submission" date="2019-07" db="EMBL/GenBank/DDBJ databases">
        <title>Rhodotorula toruloides NBRC10032 genome sequencing.</title>
        <authorList>
            <person name="Shida Y."/>
            <person name="Takaku H."/>
            <person name="Ogasawara W."/>
            <person name="Mori K."/>
        </authorList>
    </citation>
    <scope>NUCLEOTIDE SEQUENCE [LARGE SCALE GENOMIC DNA]</scope>
    <source>
        <strain evidence="1 2">NBRC10032</strain>
    </source>
</reference>
<evidence type="ECO:0000313" key="1">
    <source>
        <dbReference type="EMBL" id="GEM08172.1"/>
    </source>
</evidence>
<dbReference type="AlphaFoldDB" id="A0A511KCZ1"/>
<comment type="caution">
    <text evidence="1">The sequence shown here is derived from an EMBL/GenBank/DDBJ whole genome shotgun (WGS) entry which is preliminary data.</text>
</comment>
<dbReference type="Proteomes" id="UP000321518">
    <property type="component" value="Unassembled WGS sequence"/>
</dbReference>